<dbReference type="Gene3D" id="2.130.10.10">
    <property type="entry name" value="YVTN repeat-like/Quinoprotein amine dehydrogenase"/>
    <property type="match status" value="1"/>
</dbReference>
<sequence length="428" mass="49332">MDRRDFIRSSVAGGIGLASFSQNWFVPAAEFPVERITDGEHFHWFGYYDKWQIDPTGRYALGMRVPFEGRTPEAKDTIEIGLIDLQDNNKWRKLGTSNTWGWQQGCMLQWLPGSNEEVIWNDTVSPDGWGTTWGSRIVNIKTGRERLLPKPIYALAPNGEFAVGTEFNRIQNLRPGYGYAGRPDPYEKEKAPAEIGIYRINLKTGKSNLLVSLAEMAALPHLGESVTDYWHWFNHLLISPDNKRMLFLNRWRHKVQEQDGVPTTDFITRMVTMDTETGQNRYVIDPSGNTSHIIWDGPRHILGWTKPIGKEWGFWLMEDKTQNCVHIGAEAMPVNGHNTYVPHTNNKWVLNDTYPDANRLQTLYLYHIPTDRRVVLGKFLSPPQYKGEFRCDLHPRINQQGTRVFFDSTHEKLGRQIYSIDIEKVVKG</sequence>
<dbReference type="RefSeq" id="WP_152761663.1">
    <property type="nucleotide sequence ID" value="NZ_WHLY01000002.1"/>
</dbReference>
<evidence type="ECO:0000313" key="2">
    <source>
        <dbReference type="Proteomes" id="UP000479293"/>
    </source>
</evidence>
<evidence type="ECO:0000313" key="1">
    <source>
        <dbReference type="EMBL" id="MPR34986.1"/>
    </source>
</evidence>
<gene>
    <name evidence="1" type="ORF">GBK04_16900</name>
</gene>
<reference evidence="1 2" key="1">
    <citation type="submission" date="2019-10" db="EMBL/GenBank/DDBJ databases">
        <title>Draft Genome Sequence of Cytophagaceae sp. SJW1-29.</title>
        <authorList>
            <person name="Choi A."/>
        </authorList>
    </citation>
    <scope>NUCLEOTIDE SEQUENCE [LARGE SCALE GENOMIC DNA]</scope>
    <source>
        <strain evidence="1 2">SJW1-29</strain>
    </source>
</reference>
<dbReference type="EMBL" id="WHLY01000002">
    <property type="protein sequence ID" value="MPR34986.1"/>
    <property type="molecule type" value="Genomic_DNA"/>
</dbReference>
<dbReference type="AlphaFoldDB" id="A0A7C9F756"/>
<name>A0A7C9F756_9BACT</name>
<protein>
    <recommendedName>
        <fullName evidence="3">Twin-arginine translocation signal domain-containing protein</fullName>
    </recommendedName>
</protein>
<keyword evidence="2" id="KW-1185">Reference proteome</keyword>
<comment type="caution">
    <text evidence="1">The sequence shown here is derived from an EMBL/GenBank/DDBJ whole genome shotgun (WGS) entry which is preliminary data.</text>
</comment>
<accession>A0A7C9F756</accession>
<dbReference type="SUPFAM" id="SSF69304">
    <property type="entry name" value="Tricorn protease N-terminal domain"/>
    <property type="match status" value="1"/>
</dbReference>
<evidence type="ECO:0008006" key="3">
    <source>
        <dbReference type="Google" id="ProtNLM"/>
    </source>
</evidence>
<organism evidence="1 2">
    <name type="scientific">Salmonirosea aquatica</name>
    <dbReference type="NCBI Taxonomy" id="2654236"/>
    <lineage>
        <taxon>Bacteria</taxon>
        <taxon>Pseudomonadati</taxon>
        <taxon>Bacteroidota</taxon>
        <taxon>Cytophagia</taxon>
        <taxon>Cytophagales</taxon>
        <taxon>Spirosomataceae</taxon>
        <taxon>Salmonirosea</taxon>
    </lineage>
</organism>
<dbReference type="Proteomes" id="UP000479293">
    <property type="component" value="Unassembled WGS sequence"/>
</dbReference>
<proteinExistence type="predicted"/>
<dbReference type="InterPro" id="IPR015943">
    <property type="entry name" value="WD40/YVTN_repeat-like_dom_sf"/>
</dbReference>